<comment type="caution">
    <text evidence="1">The sequence shown here is derived from an EMBL/GenBank/DDBJ whole genome shotgun (WGS) entry which is preliminary data.</text>
</comment>
<accession>S4N468</accession>
<evidence type="ECO:0008006" key="3">
    <source>
        <dbReference type="Google" id="ProtNLM"/>
    </source>
</evidence>
<dbReference type="HOGENOM" id="CLU_2384753_0_0_11"/>
<reference evidence="1 2" key="1">
    <citation type="submission" date="2013-02" db="EMBL/GenBank/DDBJ databases">
        <title>Draft Genome Sequence of Streptomyces afghaniensis, Which Produces Compounds of the Julimycin B-Complex.</title>
        <authorList>
            <person name="Gruening B.A."/>
            <person name="Praeg A."/>
            <person name="Erxleben A."/>
            <person name="Guenther S."/>
            <person name="Fiedler H.-P."/>
            <person name="Goodfellow M."/>
            <person name="Mueller M."/>
        </authorList>
    </citation>
    <scope>NUCLEOTIDE SEQUENCE [LARGE SCALE GENOMIC DNA]</scope>
    <source>
        <strain evidence="1 2">772</strain>
    </source>
</reference>
<organism evidence="1 2">
    <name type="scientific">Streptomyces afghaniensis 772</name>
    <dbReference type="NCBI Taxonomy" id="1283301"/>
    <lineage>
        <taxon>Bacteria</taxon>
        <taxon>Bacillati</taxon>
        <taxon>Actinomycetota</taxon>
        <taxon>Actinomycetes</taxon>
        <taxon>Kitasatosporales</taxon>
        <taxon>Streptomycetaceae</taxon>
        <taxon>Streptomyces</taxon>
    </lineage>
</organism>
<proteinExistence type="predicted"/>
<protein>
    <recommendedName>
        <fullName evidence="3">SnoaL-like domain-containing protein</fullName>
    </recommendedName>
</protein>
<sequence length="94" mass="10153">MRGVTDIQAWLTGPAVGCRGSRLFPTVANGSPAFGQYQPSVTGAGFELWALQVVDISGDRITDIPAFRDTERLFPPFNLPPHIGEQQTRVTGPV</sequence>
<name>S4N468_9ACTN</name>
<dbReference type="Proteomes" id="UP000015001">
    <property type="component" value="Unassembled WGS sequence"/>
</dbReference>
<dbReference type="AlphaFoldDB" id="S4N468"/>
<evidence type="ECO:0000313" key="2">
    <source>
        <dbReference type="Proteomes" id="UP000015001"/>
    </source>
</evidence>
<keyword evidence="2" id="KW-1185">Reference proteome</keyword>
<evidence type="ECO:0000313" key="1">
    <source>
        <dbReference type="EMBL" id="EPJ42772.1"/>
    </source>
</evidence>
<gene>
    <name evidence="1" type="ORF">STAFG_0180</name>
</gene>
<dbReference type="EMBL" id="AOPY01001035">
    <property type="protein sequence ID" value="EPJ42772.1"/>
    <property type="molecule type" value="Genomic_DNA"/>
</dbReference>